<dbReference type="RefSeq" id="WP_377055848.1">
    <property type="nucleotide sequence ID" value="NZ_JBHLVZ010000085.1"/>
</dbReference>
<evidence type="ECO:0000313" key="1">
    <source>
        <dbReference type="EMBL" id="MFC0388944.1"/>
    </source>
</evidence>
<protein>
    <recommendedName>
        <fullName evidence="3">CopG-like ribbon-helix-helix domain-containing protein</fullName>
    </recommendedName>
</protein>
<dbReference type="Proteomes" id="UP001589789">
    <property type="component" value="Unassembled WGS sequence"/>
</dbReference>
<name>A0ABV6IZ97_9PROT</name>
<dbReference type="EMBL" id="JBHLVZ010000085">
    <property type="protein sequence ID" value="MFC0388944.1"/>
    <property type="molecule type" value="Genomic_DNA"/>
</dbReference>
<comment type="caution">
    <text evidence="1">The sequence shown here is derived from an EMBL/GenBank/DDBJ whole genome shotgun (WGS) entry which is preliminary data.</text>
</comment>
<reference evidence="1 2" key="1">
    <citation type="submission" date="2024-09" db="EMBL/GenBank/DDBJ databases">
        <authorList>
            <person name="Sun Q."/>
            <person name="Mori K."/>
        </authorList>
    </citation>
    <scope>NUCLEOTIDE SEQUENCE [LARGE SCALE GENOMIC DNA]</scope>
    <source>
        <strain evidence="1 2">CCM 7468</strain>
    </source>
</reference>
<keyword evidence="2" id="KW-1185">Reference proteome</keyword>
<evidence type="ECO:0008006" key="3">
    <source>
        <dbReference type="Google" id="ProtNLM"/>
    </source>
</evidence>
<gene>
    <name evidence="1" type="ORF">ACFFIC_25840</name>
</gene>
<sequence length="51" mass="5861">MTEMRIELPPNVAEALEQRAVELGTTSDQLLTMVVVEAVTERPDDEDWKFR</sequence>
<proteinExistence type="predicted"/>
<evidence type="ECO:0000313" key="2">
    <source>
        <dbReference type="Proteomes" id="UP001589789"/>
    </source>
</evidence>
<accession>A0ABV6IZ97</accession>
<organism evidence="1 2">
    <name type="scientific">Muricoccus vinaceus</name>
    <dbReference type="NCBI Taxonomy" id="424704"/>
    <lineage>
        <taxon>Bacteria</taxon>
        <taxon>Pseudomonadati</taxon>
        <taxon>Pseudomonadota</taxon>
        <taxon>Alphaproteobacteria</taxon>
        <taxon>Acetobacterales</taxon>
        <taxon>Roseomonadaceae</taxon>
        <taxon>Muricoccus</taxon>
    </lineage>
</organism>